<dbReference type="OrthoDB" id="6343432at2759"/>
<comment type="subcellular location">
    <subcellularLocation>
        <location evidence="2">Cell projection</location>
        <location evidence="2">Cilium</location>
    </subcellularLocation>
    <subcellularLocation>
        <location evidence="1">Cytoplasm</location>
        <location evidence="1">Cytoskeleton</location>
        <location evidence="1">Microtubule organizing center</location>
        <location evidence="1">Centrosome</location>
        <location evidence="1">Centriole</location>
    </subcellularLocation>
</comment>
<dbReference type="GO" id="GO:0060271">
    <property type="term" value="P:cilium assembly"/>
    <property type="evidence" value="ECO:0007669"/>
    <property type="project" value="TreeGrafter"/>
</dbReference>
<keyword evidence="11" id="KW-1185">Reference proteome</keyword>
<dbReference type="EMBL" id="CANHGI010000005">
    <property type="protein sequence ID" value="CAI5452182.1"/>
    <property type="molecule type" value="Genomic_DNA"/>
</dbReference>
<dbReference type="Proteomes" id="UP001152747">
    <property type="component" value="Unassembled WGS sequence"/>
</dbReference>
<evidence type="ECO:0000256" key="1">
    <source>
        <dbReference type="ARBA" id="ARBA00004114"/>
    </source>
</evidence>
<accession>A0A9P1IXY2</accession>
<organism evidence="10 11">
    <name type="scientific">Caenorhabditis angaria</name>
    <dbReference type="NCBI Taxonomy" id="860376"/>
    <lineage>
        <taxon>Eukaryota</taxon>
        <taxon>Metazoa</taxon>
        <taxon>Ecdysozoa</taxon>
        <taxon>Nematoda</taxon>
        <taxon>Chromadorea</taxon>
        <taxon>Rhabditida</taxon>
        <taxon>Rhabditina</taxon>
        <taxon>Rhabditomorpha</taxon>
        <taxon>Rhabditoidea</taxon>
        <taxon>Rhabditidae</taxon>
        <taxon>Peloderinae</taxon>
        <taxon>Caenorhabditis</taxon>
    </lineage>
</organism>
<feature type="compositionally biased region" description="Polar residues" evidence="8">
    <location>
        <begin position="57"/>
        <end position="76"/>
    </location>
</feature>
<name>A0A9P1IXY2_9PELO</name>
<dbReference type="InterPro" id="IPR027918">
    <property type="entry name" value="HYLS1_C_dom"/>
</dbReference>
<evidence type="ECO:0000256" key="6">
    <source>
        <dbReference type="ARBA" id="ARBA00023212"/>
    </source>
</evidence>
<dbReference type="PANTHER" id="PTHR34174">
    <property type="entry name" value="HYDROLETHALUS SYNDROME PROTEIN 1"/>
    <property type="match status" value="1"/>
</dbReference>
<keyword evidence="5" id="KW-0970">Cilium biogenesis/degradation</keyword>
<protein>
    <recommendedName>
        <fullName evidence="9">Centriolar and ciliogenesis-associated protein HYLS1 C-terminal domain-containing protein</fullName>
    </recommendedName>
</protein>
<feature type="domain" description="Centriolar and ciliogenesis-associated protein HYLS1 C-terminal" evidence="9">
    <location>
        <begin position="180"/>
        <end position="233"/>
    </location>
</feature>
<keyword evidence="7" id="KW-0966">Cell projection</keyword>
<comment type="caution">
    <text evidence="10">The sequence shown here is derived from an EMBL/GenBank/DDBJ whole genome shotgun (WGS) entry which is preliminary data.</text>
</comment>
<sequence length="255" mass="29618">MSYNDYTDDEIEQVVNEMGLEIHDMDFLHKLRGEINKILDEDEAADDDTQMFGGLSIDNSPPSSKNQNNVVNSPIVSRNHRNLQYPNEEIPEQGNSEEANSLISQALNTIGRMYKTCRNAEAVTEAMRKSSDFLDEEVPEASQENDEVIEDEEEIYEDDFSEETPRKSPKKVKIVDPSFRPVLVRKPGRAPLKCDPVTRFHLYKEEWARHPAPGELRRLSLRWKVREYMLRHDVPRLHDGKAEHPKDWSPRPYID</sequence>
<dbReference type="PANTHER" id="PTHR34174:SF1">
    <property type="entry name" value="CENTRIOLAR AND CILIOGENESIS-ASSOCIATED PROTEIN HYLS1"/>
    <property type="match status" value="1"/>
</dbReference>
<dbReference type="GO" id="GO:0097730">
    <property type="term" value="C:non-motile cilium"/>
    <property type="evidence" value="ECO:0007669"/>
    <property type="project" value="TreeGrafter"/>
</dbReference>
<dbReference type="GO" id="GO:0005814">
    <property type="term" value="C:centriole"/>
    <property type="evidence" value="ECO:0007669"/>
    <property type="project" value="UniProtKB-SubCell"/>
</dbReference>
<evidence type="ECO:0000256" key="7">
    <source>
        <dbReference type="ARBA" id="ARBA00023273"/>
    </source>
</evidence>
<comment type="similarity">
    <text evidence="3">Belongs to the HYLS1 family.</text>
</comment>
<dbReference type="InterPro" id="IPR052319">
    <property type="entry name" value="Centriolar_ciliogenesis_assoc"/>
</dbReference>
<keyword evidence="6" id="KW-0206">Cytoskeleton</keyword>
<evidence type="ECO:0000259" key="9">
    <source>
        <dbReference type="Pfam" id="PF15311"/>
    </source>
</evidence>
<proteinExistence type="inferred from homology"/>
<evidence type="ECO:0000313" key="10">
    <source>
        <dbReference type="EMBL" id="CAI5452182.1"/>
    </source>
</evidence>
<dbReference type="AlphaFoldDB" id="A0A9P1IXY2"/>
<dbReference type="Pfam" id="PF15311">
    <property type="entry name" value="HYLS1_C"/>
    <property type="match status" value="1"/>
</dbReference>
<keyword evidence="4" id="KW-0963">Cytoplasm</keyword>
<evidence type="ECO:0000313" key="11">
    <source>
        <dbReference type="Proteomes" id="UP001152747"/>
    </source>
</evidence>
<evidence type="ECO:0000256" key="8">
    <source>
        <dbReference type="SAM" id="MobiDB-lite"/>
    </source>
</evidence>
<evidence type="ECO:0000256" key="5">
    <source>
        <dbReference type="ARBA" id="ARBA00022794"/>
    </source>
</evidence>
<gene>
    <name evidence="10" type="ORF">CAMP_LOCUS14819</name>
</gene>
<feature type="region of interest" description="Disordered" evidence="8">
    <location>
        <begin position="49"/>
        <end position="82"/>
    </location>
</feature>
<evidence type="ECO:0000256" key="4">
    <source>
        <dbReference type="ARBA" id="ARBA00022490"/>
    </source>
</evidence>
<evidence type="ECO:0000256" key="3">
    <source>
        <dbReference type="ARBA" id="ARBA00010091"/>
    </source>
</evidence>
<evidence type="ECO:0000256" key="2">
    <source>
        <dbReference type="ARBA" id="ARBA00004138"/>
    </source>
</evidence>
<reference evidence="10" key="1">
    <citation type="submission" date="2022-11" db="EMBL/GenBank/DDBJ databases">
        <authorList>
            <person name="Kikuchi T."/>
        </authorList>
    </citation>
    <scope>NUCLEOTIDE SEQUENCE</scope>
    <source>
        <strain evidence="10">PS1010</strain>
    </source>
</reference>